<evidence type="ECO:0000256" key="7">
    <source>
        <dbReference type="ARBA" id="ARBA00023294"/>
    </source>
</evidence>
<comment type="similarity">
    <text evidence="3">Belongs to the BIG GRAIN 1 (BG1) plant protein family.</text>
</comment>
<evidence type="ECO:0000256" key="2">
    <source>
        <dbReference type="ARBA" id="ARBA00004236"/>
    </source>
</evidence>
<dbReference type="PANTHER" id="PTHR33541:SF28">
    <property type="entry name" value="PROTEIN BIG GRAIN 1-LIKE A"/>
    <property type="match status" value="1"/>
</dbReference>
<proteinExistence type="inferred from homology"/>
<dbReference type="AlphaFoldDB" id="A0AAN8UQE2"/>
<evidence type="ECO:0000256" key="4">
    <source>
        <dbReference type="ARBA" id="ARBA00022448"/>
    </source>
</evidence>
<evidence type="ECO:0000256" key="3">
    <source>
        <dbReference type="ARBA" id="ARBA00010067"/>
    </source>
</evidence>
<dbReference type="PANTHER" id="PTHR33541">
    <property type="entry name" value="PROTEIN BIG GRAIN 1-LIKE A-RELATED"/>
    <property type="match status" value="1"/>
</dbReference>
<feature type="compositionally biased region" description="Low complexity" evidence="8">
    <location>
        <begin position="45"/>
        <end position="74"/>
    </location>
</feature>
<evidence type="ECO:0000313" key="10">
    <source>
        <dbReference type="Proteomes" id="UP001370490"/>
    </source>
</evidence>
<keyword evidence="4" id="KW-0813">Transport</keyword>
<organism evidence="9 10">
    <name type="scientific">Dillenia turbinata</name>
    <dbReference type="NCBI Taxonomy" id="194707"/>
    <lineage>
        <taxon>Eukaryota</taxon>
        <taxon>Viridiplantae</taxon>
        <taxon>Streptophyta</taxon>
        <taxon>Embryophyta</taxon>
        <taxon>Tracheophyta</taxon>
        <taxon>Spermatophyta</taxon>
        <taxon>Magnoliopsida</taxon>
        <taxon>eudicotyledons</taxon>
        <taxon>Gunneridae</taxon>
        <taxon>Pentapetalae</taxon>
        <taxon>Dilleniales</taxon>
        <taxon>Dilleniaceae</taxon>
        <taxon>Dillenia</taxon>
    </lineage>
</organism>
<dbReference type="EMBL" id="JBAMMX010000025">
    <property type="protein sequence ID" value="KAK6914707.1"/>
    <property type="molecule type" value="Genomic_DNA"/>
</dbReference>
<reference evidence="9 10" key="1">
    <citation type="submission" date="2023-12" db="EMBL/GenBank/DDBJ databases">
        <title>A high-quality genome assembly for Dillenia turbinata (Dilleniales).</title>
        <authorList>
            <person name="Chanderbali A."/>
        </authorList>
    </citation>
    <scope>NUCLEOTIDE SEQUENCE [LARGE SCALE GENOMIC DNA]</scope>
    <source>
        <strain evidence="9">LSX21</strain>
        <tissue evidence="9">Leaf</tissue>
    </source>
</reference>
<evidence type="ECO:0000313" key="9">
    <source>
        <dbReference type="EMBL" id="KAK6914707.1"/>
    </source>
</evidence>
<evidence type="ECO:0000256" key="6">
    <source>
        <dbReference type="ARBA" id="ARBA00023136"/>
    </source>
</evidence>
<feature type="compositionally biased region" description="Basic and acidic residues" evidence="8">
    <location>
        <begin position="86"/>
        <end position="100"/>
    </location>
</feature>
<sequence length="302" mass="33872">MRKKENLERARMVEKWMTEKKMSEKVVIRRKSAAETNHHSQQRISRSYGSSSSSDSSSGGGFFSSSDAESSFGFQKPTKPKPIRTTRSESHHEKQTKHENGFGGFNRTKSRALKIYGDLKKVKQPISPGGKLATFLNSLFTNAKKSKVSAAAAVAESKSSAQASSTCSSASSFSRRSCLSKTPSAKFGNGGAKRSVRFYPVSVIVDEDCRPCGHKTLYNESDEPRNHTNFLDKFGRKIRHDYEDDDDDEEEEDDDTFSYSSSDLFELDNLSTIGIERYRQELPVYETTHFDTNRAIANGYLM</sequence>
<keyword evidence="6" id="KW-0472">Membrane</keyword>
<accession>A0AAN8UQE2</accession>
<evidence type="ECO:0000256" key="8">
    <source>
        <dbReference type="SAM" id="MobiDB-lite"/>
    </source>
</evidence>
<dbReference type="GO" id="GO:0005886">
    <property type="term" value="C:plasma membrane"/>
    <property type="evidence" value="ECO:0007669"/>
    <property type="project" value="UniProtKB-SubCell"/>
</dbReference>
<gene>
    <name evidence="9" type="ORF">RJ641_019824</name>
</gene>
<keyword evidence="10" id="KW-1185">Reference proteome</keyword>
<comment type="function">
    <text evidence="1">Involved in auxin transport. Regulator of the auxin signaling pathway.</text>
</comment>
<evidence type="ECO:0000256" key="1">
    <source>
        <dbReference type="ARBA" id="ARBA00002281"/>
    </source>
</evidence>
<feature type="region of interest" description="Disordered" evidence="8">
    <location>
        <begin position="17"/>
        <end position="106"/>
    </location>
</feature>
<name>A0AAN8UQE2_9MAGN</name>
<keyword evidence="5" id="KW-1003">Cell membrane</keyword>
<evidence type="ECO:0008006" key="11">
    <source>
        <dbReference type="Google" id="ProtNLM"/>
    </source>
</evidence>
<protein>
    <recommendedName>
        <fullName evidence="11">Protein BIG GRAIN 1-like B</fullName>
    </recommendedName>
</protein>
<comment type="subcellular location">
    <subcellularLocation>
        <location evidence="2">Cell membrane</location>
    </subcellularLocation>
</comment>
<evidence type="ECO:0000256" key="5">
    <source>
        <dbReference type="ARBA" id="ARBA00022475"/>
    </source>
</evidence>
<dbReference type="Proteomes" id="UP001370490">
    <property type="component" value="Unassembled WGS sequence"/>
</dbReference>
<feature type="compositionally biased region" description="Basic and acidic residues" evidence="8">
    <location>
        <begin position="17"/>
        <end position="38"/>
    </location>
</feature>
<dbReference type="InterPro" id="IPR039621">
    <property type="entry name" value="BG1-like"/>
</dbReference>
<comment type="caution">
    <text evidence="9">The sequence shown here is derived from an EMBL/GenBank/DDBJ whole genome shotgun (WGS) entry which is preliminary data.</text>
</comment>
<dbReference type="GO" id="GO:0009734">
    <property type="term" value="P:auxin-activated signaling pathway"/>
    <property type="evidence" value="ECO:0007669"/>
    <property type="project" value="UniProtKB-KW"/>
</dbReference>
<keyword evidence="7" id="KW-0927">Auxin signaling pathway</keyword>